<dbReference type="GO" id="GO:0008270">
    <property type="term" value="F:zinc ion binding"/>
    <property type="evidence" value="ECO:0007669"/>
    <property type="project" value="InterPro"/>
</dbReference>
<keyword evidence="2" id="KW-0539">Nucleus</keyword>
<dbReference type="InterPro" id="IPR036864">
    <property type="entry name" value="Zn2-C6_fun-type_DNA-bd_sf"/>
</dbReference>
<evidence type="ECO:0000256" key="2">
    <source>
        <dbReference type="ARBA" id="ARBA00023242"/>
    </source>
</evidence>
<evidence type="ECO:0000256" key="1">
    <source>
        <dbReference type="ARBA" id="ARBA00004123"/>
    </source>
</evidence>
<dbReference type="VEuPathDB" id="FungiDB:JI435_130240"/>
<comment type="subcellular location">
    <subcellularLocation>
        <location evidence="1">Nucleus</location>
    </subcellularLocation>
</comment>
<dbReference type="KEGG" id="pno:SNOG_13024"/>
<dbReference type="InterPro" id="IPR021858">
    <property type="entry name" value="Fun_TF"/>
</dbReference>
<dbReference type="Proteomes" id="UP000663193">
    <property type="component" value="Chromosome 16"/>
</dbReference>
<dbReference type="Pfam" id="PF00172">
    <property type="entry name" value="Zn_clus"/>
    <property type="match status" value="1"/>
</dbReference>
<dbReference type="InterPro" id="IPR001138">
    <property type="entry name" value="Zn2Cys6_DnaBD"/>
</dbReference>
<dbReference type="RefSeq" id="XP_001803238.1">
    <property type="nucleotide sequence ID" value="XM_001803186.1"/>
</dbReference>
<sequence>MPSKSRGLRTSTGCLTCRKRRVKCDETLPRCKNCDRVGRDCAYPEKPTVPQRSRTLSAREASEVPAKPTVAHPSASLTSHVNNSDIISRPEPENAVIDPAPSYPSFSLAPREVPVNTLLDDNFFLNDNLFAFDDSLTPNLGPVEWYDLLAEDAINSMQGQSSRWDFDITTLSRRQSPRQSVAPETVGTSFDGQEAQPLPVLHKHWNTESALELTQDEAVYYRHFINVVAPVLDLFDHERHFANIVPHLALRNVGLLKSILAVGACHMTIVHHPSELGEAASFLPGTPASGASATTNTRRIAGQYYYETLQYLSQHLLYQAYTTSHELLSTAVMISIYEMFSTVNDSNHSNWDRHLRGAFWIQKNSGVSGESADSLHRAIWWAWLRQDVWAAFRTGRPTLTIHQPRTPISALTPDGLATRIIYIAAKCVQFAATPKEGDIAAYIEAGETLMRMLDLWKRSLPASFEPIGIAPSTMDSDQISPIWIHPPAHAAAIQMYHFARIIMILNQPSTGGLSTYQTRFKQMRESTMTTCGIAIAQQSQNLPSAFVSFQAVYAAALCAETQDRQSEVLDVLDKVLSISKFPSRSILDDLVSVWNNAK</sequence>
<dbReference type="OrthoDB" id="5319341at2759"/>
<dbReference type="EMBL" id="CP069038">
    <property type="protein sequence ID" value="QRD04298.1"/>
    <property type="molecule type" value="Genomic_DNA"/>
</dbReference>
<reference evidence="6" key="1">
    <citation type="journal article" date="2021" name="BMC Genomics">
        <title>Chromosome-level genome assembly and manually-curated proteome of model necrotroph Parastagonospora nodorum Sn15 reveals a genome-wide trove of candidate effector homologs, and redundancy of virulence-related functions within an accessory chromosome.</title>
        <authorList>
            <person name="Bertazzoni S."/>
            <person name="Jones D.A.B."/>
            <person name="Phan H.T."/>
            <person name="Tan K.-C."/>
            <person name="Hane J.K."/>
        </authorList>
    </citation>
    <scope>NUCLEOTIDE SEQUENCE [LARGE SCALE GENOMIC DNA]</scope>
    <source>
        <strain evidence="6">SN15 / ATCC MYA-4574 / FGSC 10173)</strain>
    </source>
</reference>
<dbReference type="PROSITE" id="PS00463">
    <property type="entry name" value="ZN2_CY6_FUNGAL_1"/>
    <property type="match status" value="1"/>
</dbReference>
<dbReference type="Pfam" id="PF11951">
    <property type="entry name" value="Fungal_trans_2"/>
    <property type="match status" value="1"/>
</dbReference>
<dbReference type="PANTHER" id="PTHR37534">
    <property type="entry name" value="TRANSCRIPTIONAL ACTIVATOR PROTEIN UGA3"/>
    <property type="match status" value="1"/>
</dbReference>
<dbReference type="CDD" id="cd00067">
    <property type="entry name" value="GAL4"/>
    <property type="match status" value="1"/>
</dbReference>
<gene>
    <name evidence="5" type="ORF">JI435_130240</name>
</gene>
<keyword evidence="6" id="KW-1185">Reference proteome</keyword>
<dbReference type="PANTHER" id="PTHR37534:SF3">
    <property type="entry name" value="ZN(II)2CYS6 TRANSCRIPTION FACTOR (EUROFUNG)"/>
    <property type="match status" value="1"/>
</dbReference>
<name>A0A7U2FFG4_PHANO</name>
<organism evidence="5 6">
    <name type="scientific">Phaeosphaeria nodorum (strain SN15 / ATCC MYA-4574 / FGSC 10173)</name>
    <name type="common">Glume blotch fungus</name>
    <name type="synonym">Parastagonospora nodorum</name>
    <dbReference type="NCBI Taxonomy" id="321614"/>
    <lineage>
        <taxon>Eukaryota</taxon>
        <taxon>Fungi</taxon>
        <taxon>Dikarya</taxon>
        <taxon>Ascomycota</taxon>
        <taxon>Pezizomycotina</taxon>
        <taxon>Dothideomycetes</taxon>
        <taxon>Pleosporomycetidae</taxon>
        <taxon>Pleosporales</taxon>
        <taxon>Pleosporineae</taxon>
        <taxon>Phaeosphaeriaceae</taxon>
        <taxon>Parastagonospora</taxon>
    </lineage>
</organism>
<accession>A0A7U2FFG4</accession>
<evidence type="ECO:0000313" key="5">
    <source>
        <dbReference type="EMBL" id="QRD04298.1"/>
    </source>
</evidence>
<evidence type="ECO:0000259" key="4">
    <source>
        <dbReference type="PROSITE" id="PS50048"/>
    </source>
</evidence>
<dbReference type="SUPFAM" id="SSF57701">
    <property type="entry name" value="Zn2/Cys6 DNA-binding domain"/>
    <property type="match status" value="1"/>
</dbReference>
<dbReference type="CDD" id="cd12148">
    <property type="entry name" value="fungal_TF_MHR"/>
    <property type="match status" value="1"/>
</dbReference>
<dbReference type="OMA" id="VTRECVY"/>
<dbReference type="SMART" id="SM00066">
    <property type="entry name" value="GAL4"/>
    <property type="match status" value="1"/>
</dbReference>
<dbReference type="PROSITE" id="PS50048">
    <property type="entry name" value="ZN2_CY6_FUNGAL_2"/>
    <property type="match status" value="1"/>
</dbReference>
<dbReference type="AlphaFoldDB" id="A0A7U2FFG4"/>
<feature type="domain" description="Zn(2)-C6 fungal-type" evidence="4">
    <location>
        <begin position="13"/>
        <end position="43"/>
    </location>
</feature>
<dbReference type="GO" id="GO:0000981">
    <property type="term" value="F:DNA-binding transcription factor activity, RNA polymerase II-specific"/>
    <property type="evidence" value="ECO:0007669"/>
    <property type="project" value="InterPro"/>
</dbReference>
<protein>
    <recommendedName>
        <fullName evidence="4">Zn(2)-C6 fungal-type domain-containing protein</fullName>
    </recommendedName>
</protein>
<feature type="region of interest" description="Disordered" evidence="3">
    <location>
        <begin position="44"/>
        <end position="79"/>
    </location>
</feature>
<proteinExistence type="predicted"/>
<evidence type="ECO:0000313" key="6">
    <source>
        <dbReference type="Proteomes" id="UP000663193"/>
    </source>
</evidence>
<evidence type="ECO:0000256" key="3">
    <source>
        <dbReference type="SAM" id="MobiDB-lite"/>
    </source>
</evidence>
<dbReference type="GO" id="GO:0005634">
    <property type="term" value="C:nucleus"/>
    <property type="evidence" value="ECO:0007669"/>
    <property type="project" value="UniProtKB-SubCell"/>
</dbReference>
<dbReference type="Gene3D" id="4.10.240.10">
    <property type="entry name" value="Zn(2)-C6 fungal-type DNA-binding domain"/>
    <property type="match status" value="1"/>
</dbReference>